<organism evidence="2 3">
    <name type="scientific">Grifola frondosa</name>
    <name type="common">Maitake</name>
    <name type="synonym">Polyporus frondosus</name>
    <dbReference type="NCBI Taxonomy" id="5627"/>
    <lineage>
        <taxon>Eukaryota</taxon>
        <taxon>Fungi</taxon>
        <taxon>Dikarya</taxon>
        <taxon>Basidiomycota</taxon>
        <taxon>Agaricomycotina</taxon>
        <taxon>Agaricomycetes</taxon>
        <taxon>Polyporales</taxon>
        <taxon>Grifolaceae</taxon>
        <taxon>Grifola</taxon>
    </lineage>
</organism>
<dbReference type="AlphaFoldDB" id="A0A1C7LQU0"/>
<protein>
    <submittedName>
        <fullName evidence="2">Uncharacterized protein</fullName>
    </submittedName>
</protein>
<accession>A0A1C7LQU0</accession>
<dbReference type="Proteomes" id="UP000092993">
    <property type="component" value="Unassembled WGS sequence"/>
</dbReference>
<name>A0A1C7LQU0_GRIFR</name>
<evidence type="ECO:0000256" key="1">
    <source>
        <dbReference type="SAM" id="MobiDB-lite"/>
    </source>
</evidence>
<keyword evidence="3" id="KW-1185">Reference proteome</keyword>
<dbReference type="EMBL" id="LUGG01000025">
    <property type="protein sequence ID" value="OBZ67063.1"/>
    <property type="molecule type" value="Genomic_DNA"/>
</dbReference>
<gene>
    <name evidence="2" type="ORF">A0H81_12842</name>
</gene>
<feature type="compositionally biased region" description="Basic and acidic residues" evidence="1">
    <location>
        <begin position="102"/>
        <end position="111"/>
    </location>
</feature>
<reference evidence="2 3" key="1">
    <citation type="submission" date="2016-03" db="EMBL/GenBank/DDBJ databases">
        <title>Whole genome sequencing of Grifola frondosa 9006-11.</title>
        <authorList>
            <person name="Min B."/>
            <person name="Park H."/>
            <person name="Kim J.-G."/>
            <person name="Cho H."/>
            <person name="Oh Y.-L."/>
            <person name="Kong W.-S."/>
            <person name="Choi I.-G."/>
        </authorList>
    </citation>
    <scope>NUCLEOTIDE SEQUENCE [LARGE SCALE GENOMIC DNA]</scope>
    <source>
        <strain evidence="2 3">9006-11</strain>
    </source>
</reference>
<evidence type="ECO:0000313" key="3">
    <source>
        <dbReference type="Proteomes" id="UP000092993"/>
    </source>
</evidence>
<comment type="caution">
    <text evidence="2">The sequence shown here is derived from an EMBL/GenBank/DDBJ whole genome shotgun (WGS) entry which is preliminary data.</text>
</comment>
<sequence length="111" mass="12830">MEGVCVLILMNHNELVVKPSQPTAIHPRSKGLGVFFLSQLKKHSDVDQSWEHFLSPFPHWLLLMIVWRLCRFENLIVFPTNQVYSIPFDSRSLPFTGNDMDTYEKGRDSGP</sequence>
<evidence type="ECO:0000313" key="2">
    <source>
        <dbReference type="EMBL" id="OBZ67063.1"/>
    </source>
</evidence>
<feature type="region of interest" description="Disordered" evidence="1">
    <location>
        <begin position="91"/>
        <end position="111"/>
    </location>
</feature>
<proteinExistence type="predicted"/>